<dbReference type="EMBL" id="CXOJ01000026">
    <property type="protein sequence ID" value="CTP86943.1"/>
    <property type="molecule type" value="Genomic_DNA"/>
</dbReference>
<sequence>MSALRGLRILVVENDEMNATLLELQLAQAGANVIGPAESVREALALIEQERPDRAVLDFRLAAGETSEPVARALTEQAIPYVLATGVAAESLPTGFAAGVVLTKPYLSEQLIKALVDAHAKMTARP</sequence>
<dbReference type="SMART" id="SM00448">
    <property type="entry name" value="REC"/>
    <property type="match status" value="1"/>
</dbReference>
<dbReference type="PROSITE" id="PS50110">
    <property type="entry name" value="RESPONSE_REGULATORY"/>
    <property type="match status" value="1"/>
</dbReference>
<evidence type="ECO:0000256" key="2">
    <source>
        <dbReference type="PROSITE-ProRule" id="PRU00169"/>
    </source>
</evidence>
<dbReference type="SUPFAM" id="SSF52172">
    <property type="entry name" value="CheY-like"/>
    <property type="match status" value="1"/>
</dbReference>
<dbReference type="Proteomes" id="UP000045978">
    <property type="component" value="Unassembled WGS sequence"/>
</dbReference>
<reference evidence="4 5" key="1">
    <citation type="submission" date="2015-07" db="EMBL/GenBank/DDBJ databases">
        <authorList>
            <person name="Noorani M."/>
        </authorList>
    </citation>
    <scope>NUCLEOTIDE SEQUENCE [LARGE SCALE GENOMIC DNA]</scope>
    <source>
        <strain evidence="4">LMG730</strain>
    </source>
</reference>
<name>A0A0K2ZMT6_9XANT</name>
<dbReference type="AlphaFoldDB" id="A0A0K2ZMT6"/>
<keyword evidence="1 2" id="KW-0597">Phosphoprotein</keyword>
<dbReference type="GO" id="GO:0000160">
    <property type="term" value="P:phosphorelay signal transduction system"/>
    <property type="evidence" value="ECO:0007669"/>
    <property type="project" value="InterPro"/>
</dbReference>
<dbReference type="InterPro" id="IPR001789">
    <property type="entry name" value="Sig_transdc_resp-reg_receiver"/>
</dbReference>
<protein>
    <submittedName>
        <fullName evidence="4">Two-component system response regulator protein</fullName>
    </submittedName>
</protein>
<gene>
    <name evidence="4" type="ORF">XTPLMG730_1632</name>
</gene>
<dbReference type="Gene3D" id="3.40.50.2300">
    <property type="match status" value="1"/>
</dbReference>
<evidence type="ECO:0000259" key="3">
    <source>
        <dbReference type="PROSITE" id="PS50110"/>
    </source>
</evidence>
<feature type="modified residue" description="4-aspartylphosphate" evidence="2">
    <location>
        <position position="58"/>
    </location>
</feature>
<proteinExistence type="predicted"/>
<evidence type="ECO:0000313" key="5">
    <source>
        <dbReference type="Proteomes" id="UP000045978"/>
    </source>
</evidence>
<accession>A0A0K2ZMT6</accession>
<dbReference type="InterPro" id="IPR050595">
    <property type="entry name" value="Bact_response_regulator"/>
</dbReference>
<dbReference type="InterPro" id="IPR011006">
    <property type="entry name" value="CheY-like_superfamily"/>
</dbReference>
<dbReference type="PANTHER" id="PTHR44591">
    <property type="entry name" value="STRESS RESPONSE REGULATOR PROTEIN 1"/>
    <property type="match status" value="1"/>
</dbReference>
<evidence type="ECO:0000313" key="4">
    <source>
        <dbReference type="EMBL" id="CTP86943.1"/>
    </source>
</evidence>
<evidence type="ECO:0000256" key="1">
    <source>
        <dbReference type="ARBA" id="ARBA00022553"/>
    </source>
</evidence>
<dbReference type="PANTHER" id="PTHR44591:SF3">
    <property type="entry name" value="RESPONSE REGULATORY DOMAIN-CONTAINING PROTEIN"/>
    <property type="match status" value="1"/>
</dbReference>
<organism evidence="4 5">
    <name type="scientific">Xanthomonas graminis pv. phlei</name>
    <dbReference type="NCBI Taxonomy" id="487906"/>
    <lineage>
        <taxon>Bacteria</taxon>
        <taxon>Pseudomonadati</taxon>
        <taxon>Pseudomonadota</taxon>
        <taxon>Gammaproteobacteria</taxon>
        <taxon>Lysobacterales</taxon>
        <taxon>Lysobacteraceae</taxon>
        <taxon>Xanthomonas</taxon>
        <taxon>Xanthomonas translucens group</taxon>
        <taxon>Xanthomonas graminis</taxon>
    </lineage>
</organism>
<dbReference type="RefSeq" id="WP_009602108.1">
    <property type="nucleotide sequence ID" value="NZ_CP076251.1"/>
</dbReference>
<dbReference type="Pfam" id="PF00072">
    <property type="entry name" value="Response_reg"/>
    <property type="match status" value="1"/>
</dbReference>
<feature type="domain" description="Response regulatory" evidence="3">
    <location>
        <begin position="8"/>
        <end position="119"/>
    </location>
</feature>